<reference evidence="3" key="1">
    <citation type="submission" date="2018-12" db="EMBL/GenBank/DDBJ databases">
        <title>Tengunoibacter tsumagoiensis gen. nov., sp. nov., Dictyobacter kobayashii sp. nov., D. alpinus sp. nov., and D. joshuensis sp. nov. and description of Dictyobacteraceae fam. nov. within the order Ktedonobacterales isolated from Tengu-no-mugimeshi.</title>
        <authorList>
            <person name="Wang C.M."/>
            <person name="Zheng Y."/>
            <person name="Sakai Y."/>
            <person name="Toyoda A."/>
            <person name="Minakuchi Y."/>
            <person name="Abe K."/>
            <person name="Yokota A."/>
            <person name="Yabe S."/>
        </authorList>
    </citation>
    <scope>NUCLEOTIDE SEQUENCE [LARGE SCALE GENOMIC DNA]</scope>
    <source>
        <strain evidence="3">S-27</strain>
    </source>
</reference>
<sequence>MSQKIAYLDCHSGVSGDMLLGAFLDAGLSLDRLRGELQALPVEGYELRLSPYADQGITGSRFEVILTEQDQPTRSFTDIAALLASSQLSPWVRDTATAIFRRLGEAEATVHGVSLEEIHFHEVGAVDSIVDIVGNTLAIEMLGITQLYASPLPLTRGHLRMAHGLMPVPAPATLEILSAVKAPWVPTQLEGEFVTPTGAAILATLARFEMPAIAIERVGYGFGKKRVIWPNCLRACLGEAYGLPHDHHYHHHHELSHEHTHS</sequence>
<name>A0A401ZCW5_9CHLR</name>
<dbReference type="PANTHER" id="PTHR36566:SF1">
    <property type="entry name" value="PYRIDINIUM-3,5-BISTHIOCARBOXYLIC ACID MONONUCLEOTIDE NICKEL INSERTION PROTEIN"/>
    <property type="match status" value="1"/>
</dbReference>
<keyword evidence="3" id="KW-1185">Reference proteome</keyword>
<dbReference type="OrthoDB" id="9765625at2"/>
<dbReference type="PANTHER" id="PTHR36566">
    <property type="entry name" value="NICKEL INSERTION PROTEIN-RELATED"/>
    <property type="match status" value="1"/>
</dbReference>
<dbReference type="InterPro" id="IPR002822">
    <property type="entry name" value="Ni_insertion"/>
</dbReference>
<organism evidence="2 3">
    <name type="scientific">Dictyobacter aurantiacus</name>
    <dbReference type="NCBI Taxonomy" id="1936993"/>
    <lineage>
        <taxon>Bacteria</taxon>
        <taxon>Bacillati</taxon>
        <taxon>Chloroflexota</taxon>
        <taxon>Ktedonobacteria</taxon>
        <taxon>Ktedonobacterales</taxon>
        <taxon>Dictyobacteraceae</taxon>
        <taxon>Dictyobacter</taxon>
    </lineage>
</organism>
<evidence type="ECO:0000256" key="1">
    <source>
        <dbReference type="ARBA" id="ARBA00022596"/>
    </source>
</evidence>
<dbReference type="AlphaFoldDB" id="A0A401ZCW5"/>
<comment type="caution">
    <text evidence="2">The sequence shown here is derived from an EMBL/GenBank/DDBJ whole genome shotgun (WGS) entry which is preliminary data.</text>
</comment>
<evidence type="ECO:0000313" key="3">
    <source>
        <dbReference type="Proteomes" id="UP000287224"/>
    </source>
</evidence>
<accession>A0A401ZCW5</accession>
<evidence type="ECO:0008006" key="4">
    <source>
        <dbReference type="Google" id="ProtNLM"/>
    </source>
</evidence>
<gene>
    <name evidence="2" type="ORF">KDAU_20110</name>
</gene>
<evidence type="ECO:0000313" key="2">
    <source>
        <dbReference type="EMBL" id="GCE04682.1"/>
    </source>
</evidence>
<dbReference type="Proteomes" id="UP000287224">
    <property type="component" value="Unassembled WGS sequence"/>
</dbReference>
<dbReference type="RefSeq" id="WP_160145770.1">
    <property type="nucleotide sequence ID" value="NZ_BIFQ01000001.1"/>
</dbReference>
<proteinExistence type="predicted"/>
<protein>
    <recommendedName>
        <fullName evidence="4">LarC family nickel insertion protein</fullName>
    </recommendedName>
</protein>
<dbReference type="Pfam" id="PF01969">
    <property type="entry name" value="Ni_insertion"/>
    <property type="match status" value="1"/>
</dbReference>
<keyword evidence="1" id="KW-0533">Nickel</keyword>
<dbReference type="EMBL" id="BIFQ01000001">
    <property type="protein sequence ID" value="GCE04682.1"/>
    <property type="molecule type" value="Genomic_DNA"/>
</dbReference>